<sequence>MTTLLCVVLDINQENWDLPKTNNSMNEENGSLELGKFLDKFFVFLKTFLLLDPQNEFSLFLNSSPRVELIYPKPQQKSTGKKSKINEMKKERTMLKELYLKRISQQKHRKKNQLQNKQKEQIQMDFGGGGGGGGSGEDEILRMKEKSSFEKEIKTSISDFLTNLKPNSVEGKTTSLSESLSRVLCYINSVLKKKERQRISQQQSSNKKNTTNTMSLNQKKILSTEERVRQLELSQMLADSALRPRIMVVQLSKDVPSQYVPVMNCIFASQKIQIPIDALVLSKVDSMFLQQASHITEGVYYKTTSQSEILQILLTNFIVDHWSRRFLKLPKPSNIDYRATCFDNQKVVELGYVCSVCLSIFSKYSVLCPNCHTRFPIKKIDKIKFNSKK</sequence>
<gene>
    <name evidence="13" type="ORF">M0813_15673</name>
</gene>
<evidence type="ECO:0000256" key="1">
    <source>
        <dbReference type="ARBA" id="ARBA00004123"/>
    </source>
</evidence>
<dbReference type="Pfam" id="PF03850">
    <property type="entry name" value="Tfb4"/>
    <property type="match status" value="1"/>
</dbReference>
<evidence type="ECO:0000256" key="12">
    <source>
        <dbReference type="SAM" id="MobiDB-lite"/>
    </source>
</evidence>
<organism evidence="13 14">
    <name type="scientific">Anaeramoeba flamelloides</name>
    <dbReference type="NCBI Taxonomy" id="1746091"/>
    <lineage>
        <taxon>Eukaryota</taxon>
        <taxon>Metamonada</taxon>
        <taxon>Anaeramoebidae</taxon>
        <taxon>Anaeramoeba</taxon>
    </lineage>
</organism>
<name>A0ABQ8Z2A2_9EUKA</name>
<evidence type="ECO:0000256" key="3">
    <source>
        <dbReference type="ARBA" id="ARBA00022723"/>
    </source>
</evidence>
<dbReference type="PANTHER" id="PTHR12831">
    <property type="entry name" value="TRANSCRIPTION INITIATION FACTOR IIH TFIIH , POLYPEPTIDE 3-RELATED"/>
    <property type="match status" value="1"/>
</dbReference>
<keyword evidence="10 11" id="KW-0539">Nucleus</keyword>
<comment type="subcellular location">
    <subcellularLocation>
        <location evidence="1 11">Nucleus</location>
    </subcellularLocation>
</comment>
<feature type="compositionally biased region" description="Polar residues" evidence="12">
    <location>
        <begin position="199"/>
        <end position="215"/>
    </location>
</feature>
<evidence type="ECO:0000256" key="5">
    <source>
        <dbReference type="ARBA" id="ARBA00022771"/>
    </source>
</evidence>
<proteinExistence type="inferred from homology"/>
<evidence type="ECO:0000256" key="4">
    <source>
        <dbReference type="ARBA" id="ARBA00022763"/>
    </source>
</evidence>
<evidence type="ECO:0000256" key="11">
    <source>
        <dbReference type="RuleBase" id="RU368090"/>
    </source>
</evidence>
<feature type="region of interest" description="Disordered" evidence="12">
    <location>
        <begin position="105"/>
        <end position="139"/>
    </location>
</feature>
<keyword evidence="6 11" id="KW-0862">Zinc</keyword>
<feature type="compositionally biased region" description="Gly residues" evidence="12">
    <location>
        <begin position="126"/>
        <end position="135"/>
    </location>
</feature>
<feature type="region of interest" description="Disordered" evidence="12">
    <location>
        <begin position="196"/>
        <end position="215"/>
    </location>
</feature>
<evidence type="ECO:0000256" key="6">
    <source>
        <dbReference type="ARBA" id="ARBA00022833"/>
    </source>
</evidence>
<dbReference type="InterPro" id="IPR004600">
    <property type="entry name" value="TFIIH_Tfb4/GTF2H3"/>
</dbReference>
<keyword evidence="8 11" id="KW-0804">Transcription</keyword>
<evidence type="ECO:0000256" key="8">
    <source>
        <dbReference type="ARBA" id="ARBA00023163"/>
    </source>
</evidence>
<protein>
    <submittedName>
        <fullName evidence="13">Transcription initiation factor iih tfiih</fullName>
    </submittedName>
</protein>
<dbReference type="EMBL" id="JAOAOG010000073">
    <property type="protein sequence ID" value="KAJ6250857.1"/>
    <property type="molecule type" value="Genomic_DNA"/>
</dbReference>
<evidence type="ECO:0000256" key="2">
    <source>
        <dbReference type="ARBA" id="ARBA00005273"/>
    </source>
</evidence>
<evidence type="ECO:0000256" key="7">
    <source>
        <dbReference type="ARBA" id="ARBA00023015"/>
    </source>
</evidence>
<evidence type="ECO:0000256" key="10">
    <source>
        <dbReference type="ARBA" id="ARBA00023242"/>
    </source>
</evidence>
<comment type="similarity">
    <text evidence="2 11">Belongs to the TFB4 family.</text>
</comment>
<keyword evidence="4 11" id="KW-0227">DNA damage</keyword>
<evidence type="ECO:0000313" key="13">
    <source>
        <dbReference type="EMBL" id="KAJ6250857.1"/>
    </source>
</evidence>
<keyword evidence="5 11" id="KW-0863">Zinc-finger</keyword>
<reference evidence="13" key="1">
    <citation type="submission" date="2022-08" db="EMBL/GenBank/DDBJ databases">
        <title>Novel sulfate-reducing endosymbionts in the free-living metamonad Anaeramoeba.</title>
        <authorList>
            <person name="Jerlstrom-Hultqvist J."/>
            <person name="Cepicka I."/>
            <person name="Gallot-Lavallee L."/>
            <person name="Salas-Leiva D."/>
            <person name="Curtis B.A."/>
            <person name="Zahonova K."/>
            <person name="Pipaliya S."/>
            <person name="Dacks J."/>
            <person name="Roger A.J."/>
        </authorList>
    </citation>
    <scope>NUCLEOTIDE SEQUENCE</scope>
    <source>
        <strain evidence="13">Schooner1</strain>
    </source>
</reference>
<dbReference type="PANTHER" id="PTHR12831:SF0">
    <property type="entry name" value="GENERAL TRANSCRIPTION FACTOR IIH SUBUNIT 3"/>
    <property type="match status" value="1"/>
</dbReference>
<evidence type="ECO:0000313" key="14">
    <source>
        <dbReference type="Proteomes" id="UP001150062"/>
    </source>
</evidence>
<accession>A0ABQ8Z2A2</accession>
<evidence type="ECO:0000256" key="9">
    <source>
        <dbReference type="ARBA" id="ARBA00023204"/>
    </source>
</evidence>
<keyword evidence="7 11" id="KW-0805">Transcription regulation</keyword>
<keyword evidence="9 11" id="KW-0234">DNA repair</keyword>
<dbReference type="InterPro" id="IPR036465">
    <property type="entry name" value="vWFA_dom_sf"/>
</dbReference>
<keyword evidence="14" id="KW-1185">Reference proteome</keyword>
<dbReference type="Gene3D" id="3.40.50.410">
    <property type="entry name" value="von Willebrand factor, type A domain"/>
    <property type="match status" value="1"/>
</dbReference>
<keyword evidence="3 11" id="KW-0479">Metal-binding</keyword>
<dbReference type="Proteomes" id="UP001150062">
    <property type="component" value="Unassembled WGS sequence"/>
</dbReference>
<comment type="caution">
    <text evidence="13">The sequence shown here is derived from an EMBL/GenBank/DDBJ whole genome shotgun (WGS) entry which is preliminary data.</text>
</comment>